<feature type="signal peptide" evidence="2">
    <location>
        <begin position="1"/>
        <end position="23"/>
    </location>
</feature>
<proteinExistence type="predicted"/>
<feature type="chain" id="PRO_5037767118" evidence="2">
    <location>
        <begin position="24"/>
        <end position="160"/>
    </location>
</feature>
<protein>
    <submittedName>
        <fullName evidence="4">DUF4124 domain-containing protein</fullName>
    </submittedName>
</protein>
<dbReference type="RefSeq" id="WP_203386296.1">
    <property type="nucleotide sequence ID" value="NZ_CP064781.1"/>
</dbReference>
<organism evidence="4 5">
    <name type="scientific">Azospira restricta</name>
    <dbReference type="NCBI Taxonomy" id="404405"/>
    <lineage>
        <taxon>Bacteria</taxon>
        <taxon>Pseudomonadati</taxon>
        <taxon>Pseudomonadota</taxon>
        <taxon>Betaproteobacteria</taxon>
        <taxon>Rhodocyclales</taxon>
        <taxon>Rhodocyclaceae</taxon>
        <taxon>Azospira</taxon>
    </lineage>
</organism>
<dbReference type="KEGG" id="ares:IWH25_13430"/>
<reference evidence="4" key="1">
    <citation type="submission" date="2020-11" db="EMBL/GenBank/DDBJ databases">
        <title>Azospira restricta DSM 18626 genome sequence.</title>
        <authorList>
            <person name="Moe W.M."/>
        </authorList>
    </citation>
    <scope>NUCLEOTIDE SEQUENCE</scope>
    <source>
        <strain evidence="4">DSM 18626</strain>
    </source>
</reference>
<evidence type="ECO:0000256" key="2">
    <source>
        <dbReference type="SAM" id="SignalP"/>
    </source>
</evidence>
<accession>A0A974PXE8</accession>
<feature type="domain" description="DUF4124" evidence="3">
    <location>
        <begin position="12"/>
        <end position="54"/>
    </location>
</feature>
<dbReference type="InterPro" id="IPR025392">
    <property type="entry name" value="DUF4124"/>
</dbReference>
<dbReference type="EMBL" id="CP064781">
    <property type="protein sequence ID" value="QRJ62765.1"/>
    <property type="molecule type" value="Genomic_DNA"/>
</dbReference>
<feature type="compositionally biased region" description="Low complexity" evidence="1">
    <location>
        <begin position="53"/>
        <end position="73"/>
    </location>
</feature>
<feature type="region of interest" description="Disordered" evidence="1">
    <location>
        <begin position="34"/>
        <end position="110"/>
    </location>
</feature>
<name>A0A974PXE8_9RHOO</name>
<dbReference type="Proteomes" id="UP000663444">
    <property type="component" value="Chromosome"/>
</dbReference>
<dbReference type="Pfam" id="PF13511">
    <property type="entry name" value="DUF4124"/>
    <property type="match status" value="1"/>
</dbReference>
<evidence type="ECO:0000256" key="1">
    <source>
        <dbReference type="SAM" id="MobiDB-lite"/>
    </source>
</evidence>
<sequence length="160" mass="17272">MRPLPPSRIALLAVLLASLPVQAQIYQYKDASGRTVISDRPPPAGKAPAKTIPGPADAGGDSAPAANGAAAAPKSLADRELEFKKRQQEQKEAAEKAQKEAANKAARKDDCERAQRQLQVLESGERVVTRDAQGERVYIEDSQRAAEIDRARKFVADNCK</sequence>
<evidence type="ECO:0000313" key="4">
    <source>
        <dbReference type="EMBL" id="QRJ62765.1"/>
    </source>
</evidence>
<dbReference type="AlphaFoldDB" id="A0A974PXE8"/>
<keyword evidence="5" id="KW-1185">Reference proteome</keyword>
<evidence type="ECO:0000259" key="3">
    <source>
        <dbReference type="Pfam" id="PF13511"/>
    </source>
</evidence>
<gene>
    <name evidence="4" type="ORF">IWH25_13430</name>
</gene>
<evidence type="ECO:0000313" key="5">
    <source>
        <dbReference type="Proteomes" id="UP000663444"/>
    </source>
</evidence>
<feature type="compositionally biased region" description="Basic and acidic residues" evidence="1">
    <location>
        <begin position="76"/>
        <end position="110"/>
    </location>
</feature>
<keyword evidence="2" id="KW-0732">Signal</keyword>